<keyword evidence="2" id="KW-1185">Reference proteome</keyword>
<accession>A0A0D8J0J9</accession>
<protein>
    <recommendedName>
        <fullName evidence="3">Glycosyltransferase</fullName>
    </recommendedName>
</protein>
<dbReference type="EMBL" id="JXXK01000008">
    <property type="protein sequence ID" value="KJF40269.1"/>
    <property type="molecule type" value="Genomic_DNA"/>
</dbReference>
<evidence type="ECO:0000313" key="1">
    <source>
        <dbReference type="EMBL" id="KJF40269.1"/>
    </source>
</evidence>
<evidence type="ECO:0000313" key="2">
    <source>
        <dbReference type="Proteomes" id="UP000032483"/>
    </source>
</evidence>
<comment type="caution">
    <text evidence="1">The sequence shown here is derived from an EMBL/GenBank/DDBJ whole genome shotgun (WGS) entry which is preliminary data.</text>
</comment>
<name>A0A0D8J0J9_9FIRM</name>
<gene>
    <name evidence="1" type="ORF">TQ39_07680</name>
</gene>
<proteinExistence type="predicted"/>
<organism evidence="1 2">
    <name type="scientific">Ruthenibacterium lactatiformans</name>
    <dbReference type="NCBI Taxonomy" id="1550024"/>
    <lineage>
        <taxon>Bacteria</taxon>
        <taxon>Bacillati</taxon>
        <taxon>Bacillota</taxon>
        <taxon>Clostridia</taxon>
        <taxon>Eubacteriales</taxon>
        <taxon>Oscillospiraceae</taxon>
        <taxon>Ruthenibacterium</taxon>
    </lineage>
</organism>
<dbReference type="Proteomes" id="UP000032483">
    <property type="component" value="Unassembled WGS sequence"/>
</dbReference>
<sequence length="382" mass="43396">MALYYLTYYQPKSMTDLKLKISPAGQQKSAYLIEKLDNVGNEYTVICLAESDTKDGSHGTIEFNISKNGQFVVWKEFAKPNRVAGKIHFYYRRQQLKQFLSGLNPSDTVIAYHSLQTADIFYKYKREKRFKFVLELEEIYQDVVNCGPQKAAWERKVITAADGYILATEALSKEIPAERPYIVVNGTYHSEFERDAGFADDKIHCVYAGTFDPTKGGAAAAAAAEFLPENYHVHILGFGTEEQKKQLLERIAVVQKKAKCTLTYDGLKSGEEYIRFLQSCQIGLCTQIPDAKYTETSFPSKVLVYLANGLRVLSVRIPAVENSAVGGILYYYDKQLPQEIANAIMDIPMKEDYNSRQILNQLDKDCEKNLKRLMEIINNEPD</sequence>
<dbReference type="AlphaFoldDB" id="A0A0D8J0J9"/>
<evidence type="ECO:0008006" key="3">
    <source>
        <dbReference type="Google" id="ProtNLM"/>
    </source>
</evidence>
<dbReference type="RefSeq" id="WP_050005117.1">
    <property type="nucleotide sequence ID" value="NZ_JXXK01000008.1"/>
</dbReference>
<reference evidence="1" key="1">
    <citation type="submission" date="2015-02" db="EMBL/GenBank/DDBJ databases">
        <title>A novel member of the family Ruminococcaceae isolated from human feces.</title>
        <authorList>
            <person name="Shkoporov A.N."/>
            <person name="Chaplin A.V."/>
            <person name="Motuzova O.V."/>
            <person name="Kafarskaia L.I."/>
            <person name="Khokhlova E.V."/>
            <person name="Efimov B.A."/>
        </authorList>
    </citation>
    <scope>NUCLEOTIDE SEQUENCE [LARGE SCALE GENOMIC DNA]</scope>
    <source>
        <strain evidence="1">585-1</strain>
    </source>
</reference>
<dbReference type="GeneID" id="42856483"/>
<dbReference type="SUPFAM" id="SSF53756">
    <property type="entry name" value="UDP-Glycosyltransferase/glycogen phosphorylase"/>
    <property type="match status" value="1"/>
</dbReference>
<dbReference type="Gene3D" id="3.40.50.2000">
    <property type="entry name" value="Glycogen Phosphorylase B"/>
    <property type="match status" value="1"/>
</dbReference>